<dbReference type="GO" id="GO:0005524">
    <property type="term" value="F:ATP binding"/>
    <property type="evidence" value="ECO:0007669"/>
    <property type="project" value="UniProtKB-UniRule"/>
</dbReference>
<dbReference type="HAMAP" id="MF_00639">
    <property type="entry name" value="MurD"/>
    <property type="match status" value="1"/>
</dbReference>
<dbReference type="Pfam" id="PF02875">
    <property type="entry name" value="Mur_ligase_C"/>
    <property type="match status" value="1"/>
</dbReference>
<dbReference type="InterPro" id="IPR036565">
    <property type="entry name" value="Mur-like_cat_sf"/>
</dbReference>
<evidence type="ECO:0000256" key="18">
    <source>
        <dbReference type="RuleBase" id="RU003664"/>
    </source>
</evidence>
<dbReference type="Pfam" id="PF21799">
    <property type="entry name" value="MurD-like_N"/>
    <property type="match status" value="1"/>
</dbReference>
<dbReference type="Pfam" id="PF08245">
    <property type="entry name" value="Mur_ligase_M"/>
    <property type="match status" value="1"/>
</dbReference>
<evidence type="ECO:0000256" key="14">
    <source>
        <dbReference type="ARBA" id="ARBA00030398"/>
    </source>
</evidence>
<evidence type="ECO:0000256" key="17">
    <source>
        <dbReference type="HAMAP-Rule" id="MF_00639"/>
    </source>
</evidence>
<dbReference type="InterPro" id="IPR013221">
    <property type="entry name" value="Mur_ligase_cen"/>
</dbReference>
<evidence type="ECO:0000256" key="16">
    <source>
        <dbReference type="ARBA" id="ARBA00047632"/>
    </source>
</evidence>
<dbReference type="AlphaFoldDB" id="A0A6N7XZV4"/>
<evidence type="ECO:0000256" key="15">
    <source>
        <dbReference type="ARBA" id="ARBA00032324"/>
    </source>
</evidence>
<dbReference type="InterPro" id="IPR036615">
    <property type="entry name" value="Mur_ligase_C_dom_sf"/>
</dbReference>
<dbReference type="NCBIfam" id="TIGR01087">
    <property type="entry name" value="murD"/>
    <property type="match status" value="1"/>
</dbReference>
<evidence type="ECO:0000256" key="9">
    <source>
        <dbReference type="ARBA" id="ARBA00022741"/>
    </source>
</evidence>
<comment type="catalytic activity">
    <reaction evidence="16 17 18">
        <text>UDP-N-acetyl-alpha-D-muramoyl-L-alanine + D-glutamate + ATP = UDP-N-acetyl-alpha-D-muramoyl-L-alanyl-D-glutamate + ADP + phosphate + H(+)</text>
        <dbReference type="Rhea" id="RHEA:16429"/>
        <dbReference type="ChEBI" id="CHEBI:15378"/>
        <dbReference type="ChEBI" id="CHEBI:29986"/>
        <dbReference type="ChEBI" id="CHEBI:30616"/>
        <dbReference type="ChEBI" id="CHEBI:43474"/>
        <dbReference type="ChEBI" id="CHEBI:83898"/>
        <dbReference type="ChEBI" id="CHEBI:83900"/>
        <dbReference type="ChEBI" id="CHEBI:456216"/>
        <dbReference type="EC" id="6.3.2.9"/>
    </reaction>
</comment>
<dbReference type="Gene3D" id="3.40.50.720">
    <property type="entry name" value="NAD(P)-binding Rossmann-like Domain"/>
    <property type="match status" value="1"/>
</dbReference>
<dbReference type="EC" id="6.3.2.9" evidence="5 17"/>
<evidence type="ECO:0000256" key="1">
    <source>
        <dbReference type="ARBA" id="ARBA00002734"/>
    </source>
</evidence>
<dbReference type="GO" id="GO:0009252">
    <property type="term" value="P:peptidoglycan biosynthetic process"/>
    <property type="evidence" value="ECO:0007669"/>
    <property type="project" value="UniProtKB-UniRule"/>
</dbReference>
<evidence type="ECO:0000259" key="19">
    <source>
        <dbReference type="Pfam" id="PF02875"/>
    </source>
</evidence>
<reference evidence="21 22" key="1">
    <citation type="submission" date="2019-09" db="EMBL/GenBank/DDBJ databases">
        <title>In-depth cultivation of the pig gut microbiome towards novel bacterial diversity and tailored functional studies.</title>
        <authorList>
            <person name="Wylensek D."/>
            <person name="Hitch T.C.A."/>
            <person name="Clavel T."/>
        </authorList>
    </citation>
    <scope>NUCLEOTIDE SEQUENCE [LARGE SCALE GENOMIC DNA]</scope>
    <source>
        <strain evidence="21 22">WCA3-693-APC-4?</strain>
    </source>
</reference>
<dbReference type="UniPathway" id="UPA00219"/>
<dbReference type="RefSeq" id="WP_154439743.1">
    <property type="nucleotide sequence ID" value="NZ_JAHLPJ010000001.1"/>
</dbReference>
<comment type="pathway">
    <text evidence="3 17 18">Cell wall biogenesis; peptidoglycan biosynthesis.</text>
</comment>
<dbReference type="Gene3D" id="3.40.1190.10">
    <property type="entry name" value="Mur-like, catalytic domain"/>
    <property type="match status" value="1"/>
</dbReference>
<feature type="domain" description="Mur ligase C-terminal" evidence="19">
    <location>
        <begin position="313"/>
        <end position="427"/>
    </location>
</feature>
<organism evidence="21 22">
    <name type="scientific">Tissierella pigra</name>
    <dbReference type="NCBI Taxonomy" id="2607614"/>
    <lineage>
        <taxon>Bacteria</taxon>
        <taxon>Bacillati</taxon>
        <taxon>Bacillota</taxon>
        <taxon>Tissierellia</taxon>
        <taxon>Tissierellales</taxon>
        <taxon>Tissierellaceae</taxon>
        <taxon>Tissierella</taxon>
    </lineage>
</organism>
<evidence type="ECO:0000256" key="5">
    <source>
        <dbReference type="ARBA" id="ARBA00012212"/>
    </source>
</evidence>
<evidence type="ECO:0000313" key="22">
    <source>
        <dbReference type="Proteomes" id="UP000469523"/>
    </source>
</evidence>
<comment type="caution">
    <text evidence="21">The sequence shown here is derived from an EMBL/GenBank/DDBJ whole genome shotgun (WGS) entry which is preliminary data.</text>
</comment>
<keyword evidence="13 17" id="KW-0961">Cell wall biogenesis/degradation</keyword>
<keyword evidence="9 17" id="KW-0547">Nucleotide-binding</keyword>
<dbReference type="GO" id="GO:0071555">
    <property type="term" value="P:cell wall organization"/>
    <property type="evidence" value="ECO:0007669"/>
    <property type="project" value="UniProtKB-KW"/>
</dbReference>
<dbReference type="Gene3D" id="3.90.190.20">
    <property type="entry name" value="Mur ligase, C-terminal domain"/>
    <property type="match status" value="1"/>
</dbReference>
<keyword evidence="12 17" id="KW-0573">Peptidoglycan synthesis</keyword>
<evidence type="ECO:0000256" key="7">
    <source>
        <dbReference type="ARBA" id="ARBA00022490"/>
    </source>
</evidence>
<evidence type="ECO:0000256" key="2">
    <source>
        <dbReference type="ARBA" id="ARBA00004496"/>
    </source>
</evidence>
<comment type="subcellular location">
    <subcellularLocation>
        <location evidence="2 17 18">Cytoplasm</location>
    </subcellularLocation>
</comment>
<evidence type="ECO:0000256" key="3">
    <source>
        <dbReference type="ARBA" id="ARBA00004752"/>
    </source>
</evidence>
<evidence type="ECO:0000256" key="6">
    <source>
        <dbReference type="ARBA" id="ARBA00015655"/>
    </source>
</evidence>
<dbReference type="PANTHER" id="PTHR43692:SF1">
    <property type="entry name" value="UDP-N-ACETYLMURAMOYLALANINE--D-GLUTAMATE LIGASE"/>
    <property type="match status" value="1"/>
</dbReference>
<evidence type="ECO:0000256" key="10">
    <source>
        <dbReference type="ARBA" id="ARBA00022840"/>
    </source>
</evidence>
<sequence length="453" mass="50674">MYLQSKKVLVLGLGISGLSTVKALNQLGAKIVVSDSKKEEELKDFFQKTQDIEFEKYLNTNDVPLEDIDLIIKSPGIEPNTLLIEDANRRNIEVITDIELAYRISPTDNIIAITGTNGKTTTTTLIGEIFKDASYNTYVAGNIGVGILWDMANAKKEDIFVIESSSFQLENTVSFKPKISLITNITPDHLNWHGNLTNYINAKKKVFKNQDTGDYTILNYDDKTIREMRKELKSNIIWFSVNEKLDNGVFIDGENIVIKEGITTIKVLSYKELQILGKHNLENVLGAVAVAFSFGINTDIIAKTLKKFPGVEHRIEYVTTIGQRKFYNDSKGTNPDSTIKAIEALDSPIILIAGGHNKGSDFNELILSFNGKVKELILMGETREVIKETAIKNGIENIHLVENMKEAVNLAYELGEDNDNILLSPACASWGMYNNFEERGQDFKDAVYGLKED</sequence>
<dbReference type="SUPFAM" id="SSF53623">
    <property type="entry name" value="MurD-like peptide ligases, catalytic domain"/>
    <property type="match status" value="1"/>
</dbReference>
<feature type="domain" description="Mur ligase central" evidence="20">
    <location>
        <begin position="113"/>
        <end position="291"/>
    </location>
</feature>
<evidence type="ECO:0000313" key="21">
    <source>
        <dbReference type="EMBL" id="MSU01330.1"/>
    </source>
</evidence>
<dbReference type="SUPFAM" id="SSF51984">
    <property type="entry name" value="MurCD N-terminal domain"/>
    <property type="match status" value="1"/>
</dbReference>
<dbReference type="PANTHER" id="PTHR43692">
    <property type="entry name" value="UDP-N-ACETYLMURAMOYLALANINE--D-GLUTAMATE LIGASE"/>
    <property type="match status" value="1"/>
</dbReference>
<dbReference type="GO" id="GO:0051301">
    <property type="term" value="P:cell division"/>
    <property type="evidence" value="ECO:0007669"/>
    <property type="project" value="UniProtKB-KW"/>
</dbReference>
<evidence type="ECO:0000256" key="4">
    <source>
        <dbReference type="ARBA" id="ARBA00010416"/>
    </source>
</evidence>
<feature type="binding site" evidence="17">
    <location>
        <begin position="115"/>
        <end position="121"/>
    </location>
    <ligand>
        <name>ATP</name>
        <dbReference type="ChEBI" id="CHEBI:30616"/>
    </ligand>
</feature>
<protein>
    <recommendedName>
        <fullName evidence="6 17">UDP-N-acetylmuramoylalanine--D-glutamate ligase</fullName>
        <ecNumber evidence="5 17">6.3.2.9</ecNumber>
    </recommendedName>
    <alternativeName>
        <fullName evidence="15 17">D-glutamic acid-adding enzyme</fullName>
    </alternativeName>
    <alternativeName>
        <fullName evidence="14 17">UDP-N-acetylmuramoyl-L-alanyl-D-glutamate synthetase</fullName>
    </alternativeName>
</protein>
<keyword evidence="17 18" id="KW-0132">Cell division</keyword>
<evidence type="ECO:0000256" key="8">
    <source>
        <dbReference type="ARBA" id="ARBA00022598"/>
    </source>
</evidence>
<dbReference type="Proteomes" id="UP000469523">
    <property type="component" value="Unassembled WGS sequence"/>
</dbReference>
<comment type="function">
    <text evidence="1 17 18">Cell wall formation. Catalyzes the addition of glutamate to the nucleotide precursor UDP-N-acetylmuramoyl-L-alanine (UMA).</text>
</comment>
<dbReference type="InterPro" id="IPR004101">
    <property type="entry name" value="Mur_ligase_C"/>
</dbReference>
<keyword evidence="8 17" id="KW-0436">Ligase</keyword>
<gene>
    <name evidence="17" type="primary">murD</name>
    <name evidence="21" type="ORF">FYJ83_07610</name>
</gene>
<evidence type="ECO:0000256" key="13">
    <source>
        <dbReference type="ARBA" id="ARBA00023316"/>
    </source>
</evidence>
<dbReference type="GO" id="GO:0005737">
    <property type="term" value="C:cytoplasm"/>
    <property type="evidence" value="ECO:0007669"/>
    <property type="project" value="UniProtKB-SubCell"/>
</dbReference>
<keyword evidence="10 17" id="KW-0067">ATP-binding</keyword>
<name>A0A6N7XZV4_9FIRM</name>
<dbReference type="SUPFAM" id="SSF53244">
    <property type="entry name" value="MurD-like peptide ligases, peptide-binding domain"/>
    <property type="match status" value="1"/>
</dbReference>
<evidence type="ECO:0000256" key="12">
    <source>
        <dbReference type="ARBA" id="ARBA00022984"/>
    </source>
</evidence>
<keyword evidence="22" id="KW-1185">Reference proteome</keyword>
<proteinExistence type="inferred from homology"/>
<dbReference type="EMBL" id="VUNQ01000013">
    <property type="protein sequence ID" value="MSU01330.1"/>
    <property type="molecule type" value="Genomic_DNA"/>
</dbReference>
<keyword evidence="7 17" id="KW-0963">Cytoplasm</keyword>
<keyword evidence="11 17" id="KW-0133">Cell shape</keyword>
<keyword evidence="17 18" id="KW-0131">Cell cycle</keyword>
<accession>A0A6N7XZV4</accession>
<dbReference type="InterPro" id="IPR005762">
    <property type="entry name" value="MurD"/>
</dbReference>
<dbReference type="GO" id="GO:0008360">
    <property type="term" value="P:regulation of cell shape"/>
    <property type="evidence" value="ECO:0007669"/>
    <property type="project" value="UniProtKB-KW"/>
</dbReference>
<dbReference type="GO" id="GO:0008764">
    <property type="term" value="F:UDP-N-acetylmuramoylalanine-D-glutamate ligase activity"/>
    <property type="evidence" value="ECO:0007669"/>
    <property type="project" value="UniProtKB-UniRule"/>
</dbReference>
<evidence type="ECO:0000259" key="20">
    <source>
        <dbReference type="Pfam" id="PF08245"/>
    </source>
</evidence>
<comment type="similarity">
    <text evidence="4 17">Belongs to the MurCDEF family.</text>
</comment>
<evidence type="ECO:0000256" key="11">
    <source>
        <dbReference type="ARBA" id="ARBA00022960"/>
    </source>
</evidence>